<sequence>MTQETHIIALEKTIQSEATGTEPTRHVLLRYGVDVPNKSTVATLGCFMSAAAKQPVDSINVQLQLLPQGEQDIYRALLAQPGQLLSGATPIYAPEASA</sequence>
<protein>
    <submittedName>
        <fullName evidence="1">Uncharacterized protein</fullName>
    </submittedName>
</protein>
<dbReference type="EMBL" id="FONX01000011">
    <property type="protein sequence ID" value="SFF05085.1"/>
    <property type="molecule type" value="Genomic_DNA"/>
</dbReference>
<dbReference type="STRING" id="1177982.SAMN04489711_1112"/>
<evidence type="ECO:0000313" key="2">
    <source>
        <dbReference type="Proteomes" id="UP000199119"/>
    </source>
</evidence>
<proteinExistence type="predicted"/>
<evidence type="ECO:0000313" key="1">
    <source>
        <dbReference type="EMBL" id="SFF05085.1"/>
    </source>
</evidence>
<gene>
    <name evidence="1" type="ORF">SAMN04489711_1112</name>
</gene>
<dbReference type="AlphaFoldDB" id="A0A1I2FIJ1"/>
<keyword evidence="2" id="KW-1185">Reference proteome</keyword>
<accession>A0A1I2FIJ1</accession>
<dbReference type="Proteomes" id="UP000199119">
    <property type="component" value="Unassembled WGS sequence"/>
</dbReference>
<dbReference type="RefSeq" id="WP_092940335.1">
    <property type="nucleotide sequence ID" value="NZ_FONX01000011.1"/>
</dbReference>
<organism evidence="1 2">
    <name type="scientific">Paracidovorax wautersii</name>
    <dbReference type="NCBI Taxonomy" id="1177982"/>
    <lineage>
        <taxon>Bacteria</taxon>
        <taxon>Pseudomonadati</taxon>
        <taxon>Pseudomonadota</taxon>
        <taxon>Betaproteobacteria</taxon>
        <taxon>Burkholderiales</taxon>
        <taxon>Comamonadaceae</taxon>
        <taxon>Paracidovorax</taxon>
    </lineage>
</organism>
<name>A0A1I2FIJ1_9BURK</name>
<reference evidence="2" key="1">
    <citation type="submission" date="2016-10" db="EMBL/GenBank/DDBJ databases">
        <authorList>
            <person name="Varghese N."/>
            <person name="Submissions S."/>
        </authorList>
    </citation>
    <scope>NUCLEOTIDE SEQUENCE [LARGE SCALE GENOMIC DNA]</scope>
    <source>
        <strain evidence="2">DSM 27981</strain>
    </source>
</reference>